<comment type="caution">
    <text evidence="2">The sequence shown here is derived from an EMBL/GenBank/DDBJ whole genome shotgun (WGS) entry which is preliminary data.</text>
</comment>
<evidence type="ECO:0000313" key="3">
    <source>
        <dbReference type="Proteomes" id="UP001596528"/>
    </source>
</evidence>
<dbReference type="RefSeq" id="WP_170209451.1">
    <property type="nucleotide sequence ID" value="NZ_JBHTGQ010000002.1"/>
</dbReference>
<evidence type="ECO:0000313" key="2">
    <source>
        <dbReference type="EMBL" id="MFC7748448.1"/>
    </source>
</evidence>
<dbReference type="Proteomes" id="UP001596528">
    <property type="component" value="Unassembled WGS sequence"/>
</dbReference>
<evidence type="ECO:0000256" key="1">
    <source>
        <dbReference type="SAM" id="MobiDB-lite"/>
    </source>
</evidence>
<feature type="region of interest" description="Disordered" evidence="1">
    <location>
        <begin position="24"/>
        <end position="58"/>
    </location>
</feature>
<name>A0ABW2UYT9_9BACL</name>
<keyword evidence="3" id="KW-1185">Reference proteome</keyword>
<gene>
    <name evidence="2" type="ORF">ACFQWB_00620</name>
</gene>
<accession>A0ABW2UYT9</accession>
<dbReference type="EMBL" id="JBHTGQ010000002">
    <property type="protein sequence ID" value="MFC7748448.1"/>
    <property type="molecule type" value="Genomic_DNA"/>
</dbReference>
<feature type="compositionally biased region" description="Polar residues" evidence="1">
    <location>
        <begin position="35"/>
        <end position="45"/>
    </location>
</feature>
<protein>
    <submittedName>
        <fullName evidence="2">Uncharacterized protein</fullName>
    </submittedName>
</protein>
<proteinExistence type="predicted"/>
<sequence>MRQSGKMEQAAGAAAVMPGAMTEAAAMRELDGDSHSLQWLESSASHPRPNGGGGPVRR</sequence>
<reference evidence="3" key="1">
    <citation type="journal article" date="2019" name="Int. J. Syst. Evol. Microbiol.">
        <title>The Global Catalogue of Microorganisms (GCM) 10K type strain sequencing project: providing services to taxonomists for standard genome sequencing and annotation.</title>
        <authorList>
            <consortium name="The Broad Institute Genomics Platform"/>
            <consortium name="The Broad Institute Genome Sequencing Center for Infectious Disease"/>
            <person name="Wu L."/>
            <person name="Ma J."/>
        </authorList>
    </citation>
    <scope>NUCLEOTIDE SEQUENCE [LARGE SCALE GENOMIC DNA]</scope>
    <source>
        <strain evidence="3">JCM 18657</strain>
    </source>
</reference>
<organism evidence="2 3">
    <name type="scientific">Paenibacillus thermoaerophilus</name>
    <dbReference type="NCBI Taxonomy" id="1215385"/>
    <lineage>
        <taxon>Bacteria</taxon>
        <taxon>Bacillati</taxon>
        <taxon>Bacillota</taxon>
        <taxon>Bacilli</taxon>
        <taxon>Bacillales</taxon>
        <taxon>Paenibacillaceae</taxon>
        <taxon>Paenibacillus</taxon>
    </lineage>
</organism>